<evidence type="ECO:0000313" key="1">
    <source>
        <dbReference type="EMBL" id="RUT00311.1"/>
    </source>
</evidence>
<sequence length="62" mass="6753">MFQALVEIAASVAQEVEWELVAPNTLCLAFATTERAVLFVHLIRALPTTGVVLLGTEVIVTW</sequence>
<evidence type="ECO:0000313" key="2">
    <source>
        <dbReference type="Proteomes" id="UP000282574"/>
    </source>
</evidence>
<comment type="caution">
    <text evidence="1">The sequence shown here is derived from an EMBL/GenBank/DDBJ whole genome shotgun (WGS) entry which is preliminary data.</text>
</comment>
<accession>A0AB37U8K5</accession>
<dbReference type="AlphaFoldDB" id="A0AB37U8K5"/>
<name>A0AB37U8K5_9CYAN</name>
<dbReference type="RefSeq" id="WP_106169206.1">
    <property type="nucleotide sequence ID" value="NZ_JAVKZF010000009.1"/>
</dbReference>
<dbReference type="Proteomes" id="UP000282574">
    <property type="component" value="Unassembled WGS sequence"/>
</dbReference>
<organism evidence="1 2">
    <name type="scientific">Chroococcidiopsis cubana SAG 39.79</name>
    <dbReference type="NCBI Taxonomy" id="388085"/>
    <lineage>
        <taxon>Bacteria</taxon>
        <taxon>Bacillati</taxon>
        <taxon>Cyanobacteriota</taxon>
        <taxon>Cyanophyceae</taxon>
        <taxon>Chroococcidiopsidales</taxon>
        <taxon>Chroococcidiopsidaceae</taxon>
        <taxon>Chroococcidiopsis</taxon>
    </lineage>
</organism>
<proteinExistence type="predicted"/>
<protein>
    <submittedName>
        <fullName evidence="1">Uncharacterized protein</fullName>
    </submittedName>
</protein>
<gene>
    <name evidence="1" type="ORF">DSM107010_68290</name>
</gene>
<keyword evidence="2" id="KW-1185">Reference proteome</keyword>
<reference evidence="1 2" key="1">
    <citation type="journal article" date="2019" name="Genome Biol. Evol.">
        <title>Day and night: Metabolic profiles and evolutionary relationships of six axenic non-marine cyanobacteria.</title>
        <authorList>
            <person name="Will S.E."/>
            <person name="Henke P."/>
            <person name="Boedeker C."/>
            <person name="Huang S."/>
            <person name="Brinkmann H."/>
            <person name="Rohde M."/>
            <person name="Jarek M."/>
            <person name="Friedl T."/>
            <person name="Seufert S."/>
            <person name="Schumacher M."/>
            <person name="Overmann J."/>
            <person name="Neumann-Schaal M."/>
            <person name="Petersen J."/>
        </authorList>
    </citation>
    <scope>NUCLEOTIDE SEQUENCE [LARGE SCALE GENOMIC DNA]</scope>
    <source>
        <strain evidence="1 2">SAG 39.79</strain>
    </source>
</reference>
<dbReference type="EMBL" id="RSCK01000148">
    <property type="protein sequence ID" value="RUT00311.1"/>
    <property type="molecule type" value="Genomic_DNA"/>
</dbReference>